<evidence type="ECO:0000313" key="11">
    <source>
        <dbReference type="EMBL" id="HGW59949.1"/>
    </source>
</evidence>
<dbReference type="InterPro" id="IPR013810">
    <property type="entry name" value="Ribosomal_uS5_N"/>
</dbReference>
<dbReference type="InterPro" id="IPR020568">
    <property type="entry name" value="Ribosomal_Su5_D2-typ_SF"/>
</dbReference>
<dbReference type="GO" id="GO:0015935">
    <property type="term" value="C:small ribosomal subunit"/>
    <property type="evidence" value="ECO:0007669"/>
    <property type="project" value="InterPro"/>
</dbReference>
<dbReference type="PROSITE" id="PS50881">
    <property type="entry name" value="S5_DSRBD"/>
    <property type="match status" value="1"/>
</dbReference>
<evidence type="ECO:0000256" key="6">
    <source>
        <dbReference type="ARBA" id="ARBA00023274"/>
    </source>
</evidence>
<gene>
    <name evidence="8" type="primary">rpsE</name>
    <name evidence="11" type="ORF">ENV82_00680</name>
</gene>
<evidence type="ECO:0000256" key="9">
    <source>
        <dbReference type="RuleBase" id="RU003823"/>
    </source>
</evidence>
<dbReference type="HAMAP" id="MF_01307_B">
    <property type="entry name" value="Ribosomal_uS5_B"/>
    <property type="match status" value="1"/>
</dbReference>
<dbReference type="GO" id="GO:0003735">
    <property type="term" value="F:structural constituent of ribosome"/>
    <property type="evidence" value="ECO:0007669"/>
    <property type="project" value="UniProtKB-UniRule"/>
</dbReference>
<comment type="function">
    <text evidence="8">With S4 and S12 plays an important role in translational accuracy.</text>
</comment>
<evidence type="ECO:0000256" key="4">
    <source>
        <dbReference type="ARBA" id="ARBA00022884"/>
    </source>
</evidence>
<dbReference type="FunFam" id="3.30.230.10:FF:000002">
    <property type="entry name" value="30S ribosomal protein S5"/>
    <property type="match status" value="1"/>
</dbReference>
<dbReference type="PANTHER" id="PTHR48432:SF1">
    <property type="entry name" value="S5 DRBM DOMAIN-CONTAINING PROTEIN"/>
    <property type="match status" value="1"/>
</dbReference>
<dbReference type="SUPFAM" id="SSF54768">
    <property type="entry name" value="dsRNA-binding domain-like"/>
    <property type="match status" value="1"/>
</dbReference>
<dbReference type="Gene3D" id="3.30.230.10">
    <property type="match status" value="1"/>
</dbReference>
<feature type="domain" description="S5 DRBM" evidence="10">
    <location>
        <begin position="10"/>
        <end position="73"/>
    </location>
</feature>
<comment type="function">
    <text evidence="1 8">Located at the back of the 30S subunit body where it stabilizes the conformation of the head with respect to the body.</text>
</comment>
<dbReference type="Gene3D" id="3.30.160.20">
    <property type="match status" value="1"/>
</dbReference>
<dbReference type="InterPro" id="IPR018192">
    <property type="entry name" value="Ribosomal_uS5_N_CS"/>
</dbReference>
<evidence type="ECO:0000259" key="10">
    <source>
        <dbReference type="PROSITE" id="PS50881"/>
    </source>
</evidence>
<sequence>MDRETEVKEFEESILQIDRVAKVVKGGKILRFRVTVVVGDKKGHVGVGVGKAREIPSAIQKAINDAKRNLVTVTLKNNTIPMRITAREDTAHVFLAPAVQGTGIVAGRVVRMIAEKAGVQDLLSKSLGSSNPLNVAQATLKAFRGMEKIMRVSGLRKVKEGGKDGEVNLP</sequence>
<organism evidence="11">
    <name type="scientific">Caldisericum exile</name>
    <dbReference type="NCBI Taxonomy" id="693075"/>
    <lineage>
        <taxon>Bacteria</taxon>
        <taxon>Pseudomonadati</taxon>
        <taxon>Caldisericota/Cryosericota group</taxon>
        <taxon>Caldisericota</taxon>
        <taxon>Caldisericia</taxon>
        <taxon>Caldisericales</taxon>
        <taxon>Caldisericaceae</taxon>
        <taxon>Caldisericum</taxon>
    </lineage>
</organism>
<dbReference type="GO" id="GO:0006412">
    <property type="term" value="P:translation"/>
    <property type="evidence" value="ECO:0007669"/>
    <property type="project" value="UniProtKB-UniRule"/>
</dbReference>
<dbReference type="PROSITE" id="PS00585">
    <property type="entry name" value="RIBOSOMAL_S5"/>
    <property type="match status" value="1"/>
</dbReference>
<keyword evidence="4 8" id="KW-0694">RNA-binding</keyword>
<accession>A0A7C4U009</accession>
<comment type="subunit">
    <text evidence="8">Part of the 30S ribosomal subunit. Contacts proteins S4 and S8.</text>
</comment>
<name>A0A7C4U009_9BACT</name>
<comment type="caution">
    <text evidence="11">The sequence shown here is derived from an EMBL/GenBank/DDBJ whole genome shotgun (WGS) entry which is preliminary data.</text>
</comment>
<proteinExistence type="inferred from homology"/>
<keyword evidence="5 8" id="KW-0689">Ribosomal protein</keyword>
<protein>
    <recommendedName>
        <fullName evidence="7 8">Small ribosomal subunit protein uS5</fullName>
    </recommendedName>
</protein>
<comment type="domain">
    <text evidence="8">The N-terminal domain interacts with the head of the 30S subunit; the C-terminal domain interacts with the body and contacts protein S4. The interaction surface between S4 and S5 is involved in control of translational fidelity.</text>
</comment>
<evidence type="ECO:0000256" key="2">
    <source>
        <dbReference type="ARBA" id="ARBA00008945"/>
    </source>
</evidence>
<dbReference type="SUPFAM" id="SSF54211">
    <property type="entry name" value="Ribosomal protein S5 domain 2-like"/>
    <property type="match status" value="1"/>
</dbReference>
<reference evidence="11" key="1">
    <citation type="journal article" date="2020" name="mSystems">
        <title>Genome- and Community-Level Interaction Insights into Carbon Utilization and Element Cycling Functions of Hydrothermarchaeota in Hydrothermal Sediment.</title>
        <authorList>
            <person name="Zhou Z."/>
            <person name="Liu Y."/>
            <person name="Xu W."/>
            <person name="Pan J."/>
            <person name="Luo Z.H."/>
            <person name="Li M."/>
        </authorList>
    </citation>
    <scope>NUCLEOTIDE SEQUENCE [LARGE SCALE GENOMIC DNA]</scope>
    <source>
        <strain evidence="11">SpSt-794</strain>
    </source>
</reference>
<evidence type="ECO:0000256" key="1">
    <source>
        <dbReference type="ARBA" id="ARBA00003093"/>
    </source>
</evidence>
<evidence type="ECO:0000256" key="7">
    <source>
        <dbReference type="ARBA" id="ARBA00035255"/>
    </source>
</evidence>
<dbReference type="NCBIfam" id="TIGR01021">
    <property type="entry name" value="rpsE_bact"/>
    <property type="match status" value="1"/>
</dbReference>
<evidence type="ECO:0000256" key="3">
    <source>
        <dbReference type="ARBA" id="ARBA00022730"/>
    </source>
</evidence>
<dbReference type="GO" id="GO:0019843">
    <property type="term" value="F:rRNA binding"/>
    <property type="evidence" value="ECO:0007669"/>
    <property type="project" value="UniProtKB-UniRule"/>
</dbReference>
<dbReference type="AlphaFoldDB" id="A0A7C4U009"/>
<dbReference type="PANTHER" id="PTHR48432">
    <property type="entry name" value="S5 DRBM DOMAIN-CONTAINING PROTEIN"/>
    <property type="match status" value="1"/>
</dbReference>
<dbReference type="Pfam" id="PF00333">
    <property type="entry name" value="Ribosomal_S5"/>
    <property type="match status" value="1"/>
</dbReference>
<keyword evidence="6 8" id="KW-0687">Ribonucleoprotein</keyword>
<evidence type="ECO:0000256" key="8">
    <source>
        <dbReference type="HAMAP-Rule" id="MF_01307"/>
    </source>
</evidence>
<keyword evidence="3 8" id="KW-0699">rRNA-binding</keyword>
<evidence type="ECO:0000256" key="5">
    <source>
        <dbReference type="ARBA" id="ARBA00022980"/>
    </source>
</evidence>
<dbReference type="Pfam" id="PF03719">
    <property type="entry name" value="Ribosomal_S5_C"/>
    <property type="match status" value="1"/>
</dbReference>
<dbReference type="GO" id="GO:0005737">
    <property type="term" value="C:cytoplasm"/>
    <property type="evidence" value="ECO:0007669"/>
    <property type="project" value="UniProtKB-ARBA"/>
</dbReference>
<dbReference type="InterPro" id="IPR005324">
    <property type="entry name" value="Ribosomal_uS5_C"/>
</dbReference>
<dbReference type="GO" id="GO:0042254">
    <property type="term" value="P:ribosome biogenesis"/>
    <property type="evidence" value="ECO:0007669"/>
    <property type="project" value="UniProtKB-ARBA"/>
</dbReference>
<dbReference type="InterPro" id="IPR014721">
    <property type="entry name" value="Ribsml_uS5_D2-typ_fold_subgr"/>
</dbReference>
<dbReference type="InterPro" id="IPR005712">
    <property type="entry name" value="Ribosomal_uS5_bac-type"/>
</dbReference>
<dbReference type="InterPro" id="IPR000851">
    <property type="entry name" value="Ribosomal_uS5"/>
</dbReference>
<dbReference type="EMBL" id="DTHV01000019">
    <property type="protein sequence ID" value="HGW59949.1"/>
    <property type="molecule type" value="Genomic_DNA"/>
</dbReference>
<dbReference type="FunFam" id="3.30.160.20:FF:000001">
    <property type="entry name" value="30S ribosomal protein S5"/>
    <property type="match status" value="1"/>
</dbReference>
<comment type="similarity">
    <text evidence="2 8 9">Belongs to the universal ribosomal protein uS5 family.</text>
</comment>